<dbReference type="PANTHER" id="PTHR21258:SF62">
    <property type="entry name" value="INSULIN RECEPTOR SUBSTRATE 1"/>
    <property type="match status" value="1"/>
</dbReference>
<dbReference type="InterPro" id="IPR001849">
    <property type="entry name" value="PH_domain"/>
</dbReference>
<dbReference type="PROSITE" id="PS50003">
    <property type="entry name" value="PH_DOMAIN"/>
    <property type="match status" value="1"/>
</dbReference>
<feature type="domain" description="PH" evidence="2">
    <location>
        <begin position="5"/>
        <end position="109"/>
    </location>
</feature>
<dbReference type="SUPFAM" id="SSF50729">
    <property type="entry name" value="PH domain-like"/>
    <property type="match status" value="2"/>
</dbReference>
<evidence type="ECO:0000313" key="5">
    <source>
        <dbReference type="Proteomes" id="UP001162164"/>
    </source>
</evidence>
<dbReference type="EMBL" id="JAPWTJ010000338">
    <property type="protein sequence ID" value="KAJ8979447.1"/>
    <property type="molecule type" value="Genomic_DNA"/>
</dbReference>
<protein>
    <recommendedName>
        <fullName evidence="6">Insulin receptor substrate 1</fullName>
    </recommendedName>
</protein>
<evidence type="ECO:0008006" key="6">
    <source>
        <dbReference type="Google" id="ProtNLM"/>
    </source>
</evidence>
<reference evidence="4" key="1">
    <citation type="journal article" date="2023" name="Insect Mol. Biol.">
        <title>Genome sequencing provides insights into the evolution of gene families encoding plant cell wall-degrading enzymes in longhorned beetles.</title>
        <authorList>
            <person name="Shin N.R."/>
            <person name="Okamura Y."/>
            <person name="Kirsch R."/>
            <person name="Pauchet Y."/>
        </authorList>
    </citation>
    <scope>NUCLEOTIDE SEQUENCE</scope>
    <source>
        <strain evidence="4">MMC_N1</strain>
    </source>
</reference>
<dbReference type="PANTHER" id="PTHR21258">
    <property type="entry name" value="DOCKING PROTEIN RELATED"/>
    <property type="match status" value="1"/>
</dbReference>
<dbReference type="PROSITE" id="PS51064">
    <property type="entry name" value="IRS_PTB"/>
    <property type="match status" value="1"/>
</dbReference>
<sequence length="496" mass="56217">MEQEEPFYEGTLFLPPAGKLLLKKAWHQKHCLLFKSSKFGIERLEVYDDIDLTKDSKESKIITLKDCIKVYSKGPTTICITTNSATYEFATTTEQSMNDWLIAIQSVAFPDEVSKTTCIEEDNDLYCSSGEETFNVKLVQSPASKRCGLENKKYLLVLTSTTLQLRNVADGGDLLFTWPYCYIRRYGYKGGKFTFEAGRMCESGEGTFLFEHLNQKDIFSSKRKCWALPSPILDCGELQLQAALNMEARSRTPLPPSPTSSPSIQESNLSNKSQFIILDVDQRTLRKIKPPRKYVPSKTPICNGTDECTYEPIDKYDQIEYRTEAWRTLGVDEPNHSEQVSENGEEEYKSWGYMKKELDNIKPPVPSLAPKMVTECSTTDLNDTYYDKLNFFGSSSKLNVKSGYRQVLPPPITNACPPPPAFNEYDEVLCLDMQPARPADDSHLGYALVRKDPGKDALKEVVIDHDDKNGKKNKGNVSHQFHNEEPYAIISKPKQV</sequence>
<dbReference type="Pfam" id="PF00169">
    <property type="entry name" value="PH"/>
    <property type="match status" value="1"/>
</dbReference>
<dbReference type="SMART" id="SM01244">
    <property type="entry name" value="IRS"/>
    <property type="match status" value="1"/>
</dbReference>
<proteinExistence type="predicted"/>
<evidence type="ECO:0000256" key="1">
    <source>
        <dbReference type="SAM" id="MobiDB-lite"/>
    </source>
</evidence>
<feature type="domain" description="IRS-type PTB" evidence="3">
    <location>
        <begin position="130"/>
        <end position="236"/>
    </location>
</feature>
<evidence type="ECO:0000259" key="3">
    <source>
        <dbReference type="PROSITE" id="PS51064"/>
    </source>
</evidence>
<comment type="caution">
    <text evidence="4">The sequence shown here is derived from an EMBL/GenBank/DDBJ whole genome shotgun (WGS) entry which is preliminary data.</text>
</comment>
<dbReference type="Proteomes" id="UP001162164">
    <property type="component" value="Unassembled WGS sequence"/>
</dbReference>
<dbReference type="InterPro" id="IPR050996">
    <property type="entry name" value="Docking_Protein_DOK"/>
</dbReference>
<dbReference type="Gene3D" id="2.30.29.30">
    <property type="entry name" value="Pleckstrin-homology domain (PH domain)/Phosphotyrosine-binding domain (PTB)"/>
    <property type="match status" value="2"/>
</dbReference>
<evidence type="ECO:0000313" key="4">
    <source>
        <dbReference type="EMBL" id="KAJ8979447.1"/>
    </source>
</evidence>
<organism evidence="4 5">
    <name type="scientific">Molorchus minor</name>
    <dbReference type="NCBI Taxonomy" id="1323400"/>
    <lineage>
        <taxon>Eukaryota</taxon>
        <taxon>Metazoa</taxon>
        <taxon>Ecdysozoa</taxon>
        <taxon>Arthropoda</taxon>
        <taxon>Hexapoda</taxon>
        <taxon>Insecta</taxon>
        <taxon>Pterygota</taxon>
        <taxon>Neoptera</taxon>
        <taxon>Endopterygota</taxon>
        <taxon>Coleoptera</taxon>
        <taxon>Polyphaga</taxon>
        <taxon>Cucujiformia</taxon>
        <taxon>Chrysomeloidea</taxon>
        <taxon>Cerambycidae</taxon>
        <taxon>Lamiinae</taxon>
        <taxon>Monochamini</taxon>
        <taxon>Molorchus</taxon>
    </lineage>
</organism>
<keyword evidence="5" id="KW-1185">Reference proteome</keyword>
<dbReference type="InterPro" id="IPR011993">
    <property type="entry name" value="PH-like_dom_sf"/>
</dbReference>
<gene>
    <name evidence="4" type="ORF">NQ317_006761</name>
</gene>
<dbReference type="Pfam" id="PF02174">
    <property type="entry name" value="IRS"/>
    <property type="match status" value="1"/>
</dbReference>
<feature type="region of interest" description="Disordered" evidence="1">
    <location>
        <begin position="464"/>
        <end position="496"/>
    </location>
</feature>
<name>A0ABQ9JPZ1_9CUCU</name>
<dbReference type="InterPro" id="IPR002404">
    <property type="entry name" value="IRS_PTB"/>
</dbReference>
<dbReference type="SMART" id="SM00233">
    <property type="entry name" value="PH"/>
    <property type="match status" value="1"/>
</dbReference>
<dbReference type="SMART" id="SM00310">
    <property type="entry name" value="PTBI"/>
    <property type="match status" value="1"/>
</dbReference>
<evidence type="ECO:0000259" key="2">
    <source>
        <dbReference type="PROSITE" id="PS50003"/>
    </source>
</evidence>
<accession>A0ABQ9JPZ1</accession>